<evidence type="ECO:0000256" key="4">
    <source>
        <dbReference type="ARBA" id="ARBA00022692"/>
    </source>
</evidence>
<dbReference type="PRINTS" id="PR01036">
    <property type="entry name" value="TCRTETB"/>
</dbReference>
<feature type="transmembrane region" description="Helical" evidence="7">
    <location>
        <begin position="226"/>
        <end position="245"/>
    </location>
</feature>
<keyword evidence="10" id="KW-1185">Reference proteome</keyword>
<evidence type="ECO:0000256" key="7">
    <source>
        <dbReference type="SAM" id="Phobius"/>
    </source>
</evidence>
<name>A0A5C4TDL3_9BACL</name>
<feature type="transmembrane region" description="Helical" evidence="7">
    <location>
        <begin position="389"/>
        <end position="413"/>
    </location>
</feature>
<dbReference type="RefSeq" id="WP_139601427.1">
    <property type="nucleotide sequence ID" value="NZ_VDCQ01000007.1"/>
</dbReference>
<comment type="caution">
    <text evidence="9">The sequence shown here is derived from an EMBL/GenBank/DDBJ whole genome shotgun (WGS) entry which is preliminary data.</text>
</comment>
<keyword evidence="5 7" id="KW-1133">Transmembrane helix</keyword>
<comment type="subcellular location">
    <subcellularLocation>
        <location evidence="1">Cell membrane</location>
        <topology evidence="1">Multi-pass membrane protein</topology>
    </subcellularLocation>
</comment>
<dbReference type="GO" id="GO:0022857">
    <property type="term" value="F:transmembrane transporter activity"/>
    <property type="evidence" value="ECO:0007669"/>
    <property type="project" value="InterPro"/>
</dbReference>
<dbReference type="Proteomes" id="UP000307943">
    <property type="component" value="Unassembled WGS sequence"/>
</dbReference>
<evidence type="ECO:0000256" key="6">
    <source>
        <dbReference type="ARBA" id="ARBA00023136"/>
    </source>
</evidence>
<protein>
    <submittedName>
        <fullName evidence="9">MFS transporter</fullName>
    </submittedName>
</protein>
<dbReference type="PROSITE" id="PS50850">
    <property type="entry name" value="MFS"/>
    <property type="match status" value="1"/>
</dbReference>
<feature type="domain" description="Major facilitator superfamily (MFS) profile" evidence="8">
    <location>
        <begin position="11"/>
        <end position="490"/>
    </location>
</feature>
<dbReference type="InterPro" id="IPR020846">
    <property type="entry name" value="MFS_dom"/>
</dbReference>
<dbReference type="InterPro" id="IPR036259">
    <property type="entry name" value="MFS_trans_sf"/>
</dbReference>
<feature type="transmembrane region" description="Helical" evidence="7">
    <location>
        <begin position="101"/>
        <end position="125"/>
    </location>
</feature>
<dbReference type="AlphaFoldDB" id="A0A5C4TDL3"/>
<evidence type="ECO:0000256" key="1">
    <source>
        <dbReference type="ARBA" id="ARBA00004651"/>
    </source>
</evidence>
<feature type="transmembrane region" description="Helical" evidence="7">
    <location>
        <begin position="161"/>
        <end position="183"/>
    </location>
</feature>
<feature type="transmembrane region" description="Helical" evidence="7">
    <location>
        <begin position="354"/>
        <end position="377"/>
    </location>
</feature>
<dbReference type="SUPFAM" id="SSF103473">
    <property type="entry name" value="MFS general substrate transporter"/>
    <property type="match status" value="1"/>
</dbReference>
<evidence type="ECO:0000313" key="10">
    <source>
        <dbReference type="Proteomes" id="UP000307943"/>
    </source>
</evidence>
<dbReference type="CDD" id="cd17502">
    <property type="entry name" value="MFS_Azr1_MDR_like"/>
    <property type="match status" value="1"/>
</dbReference>
<feature type="transmembrane region" description="Helical" evidence="7">
    <location>
        <begin position="330"/>
        <end position="348"/>
    </location>
</feature>
<evidence type="ECO:0000313" key="9">
    <source>
        <dbReference type="EMBL" id="TNJ66942.1"/>
    </source>
</evidence>
<keyword evidence="6 7" id="KW-0472">Membrane</keyword>
<dbReference type="InterPro" id="IPR004638">
    <property type="entry name" value="EmrB-like"/>
</dbReference>
<evidence type="ECO:0000256" key="2">
    <source>
        <dbReference type="ARBA" id="ARBA00022448"/>
    </source>
</evidence>
<dbReference type="FunFam" id="1.20.1720.10:FF:000004">
    <property type="entry name" value="EmrB/QacA family drug resistance transporter"/>
    <property type="match status" value="1"/>
</dbReference>
<dbReference type="OrthoDB" id="9816041at2"/>
<feature type="transmembrane region" description="Helical" evidence="7">
    <location>
        <begin position="195"/>
        <end position="214"/>
    </location>
</feature>
<feature type="transmembrane region" description="Helical" evidence="7">
    <location>
        <begin position="76"/>
        <end position="95"/>
    </location>
</feature>
<evidence type="ECO:0000256" key="5">
    <source>
        <dbReference type="ARBA" id="ARBA00022989"/>
    </source>
</evidence>
<keyword evidence="2" id="KW-0813">Transport</keyword>
<dbReference type="Gene3D" id="1.20.1720.10">
    <property type="entry name" value="Multidrug resistance protein D"/>
    <property type="match status" value="1"/>
</dbReference>
<keyword evidence="4 7" id="KW-0812">Transmembrane</keyword>
<keyword evidence="3" id="KW-1003">Cell membrane</keyword>
<dbReference type="InterPro" id="IPR011701">
    <property type="entry name" value="MFS"/>
</dbReference>
<dbReference type="EMBL" id="VDCQ01000007">
    <property type="protein sequence ID" value="TNJ66942.1"/>
    <property type="molecule type" value="Genomic_DNA"/>
</dbReference>
<sequence>MNPNRSNMKLTIVGLMLGLLLASLDQTIVSTAMPTIMGELGGLDKFVWVYSAYLIASVTAMPIFGKLSDMYGRKLFYLSGLTVFMIGSALCGTADSMLQLIIYRAIQGIGGGALMPITFTIVFDIFPPEKRGKMQGLFGAVFGISSVFGPLAGAYFTDYLNWRWCFYINLPLGILSFILLLRAYHESLSHRKQRIDWLGTVTLAAAVLAIMFALELGGKEYAWGSWQIVSLFAAFAVLFVLFLVTETKVADPIVPLGLFRNRLFSSSMGISFLYGAIMIAGASYIPLFIQGVFGGSATNSGTVLTPMMLGVVASSAIGGRFIGKLSYRNIMIGSGVLILAAVILLGTIDIETPRWIITSYMVLMGLGIGVAFPVTSISSLHKVEANRRGVVSSLVGFFRTIGSAIGVTVFGSLQNDALRDKMAAIADPAFADKIPNAQVLLQPEVKKTIPEPVLDKLIAALADSIAYVFQWSTLFVILAVALILLMGKAKMEVGKPSVKTEPAPSSHV</sequence>
<accession>A0A5C4TDL3</accession>
<feature type="transmembrane region" description="Helical" evidence="7">
    <location>
        <begin position="301"/>
        <end position="323"/>
    </location>
</feature>
<feature type="transmembrane region" description="Helical" evidence="7">
    <location>
        <begin position="47"/>
        <end position="64"/>
    </location>
</feature>
<gene>
    <name evidence="9" type="ORF">FE784_06995</name>
</gene>
<dbReference type="GO" id="GO:0005886">
    <property type="term" value="C:plasma membrane"/>
    <property type="evidence" value="ECO:0007669"/>
    <property type="project" value="UniProtKB-SubCell"/>
</dbReference>
<proteinExistence type="predicted"/>
<feature type="transmembrane region" description="Helical" evidence="7">
    <location>
        <begin position="464"/>
        <end position="485"/>
    </location>
</feature>
<dbReference type="PANTHER" id="PTHR23501:SF170">
    <property type="entry name" value="MULTIDRUG RESISTANCE PROTEIN 3"/>
    <property type="match status" value="1"/>
</dbReference>
<dbReference type="NCBIfam" id="TIGR00711">
    <property type="entry name" value="efflux_EmrB"/>
    <property type="match status" value="1"/>
</dbReference>
<evidence type="ECO:0000259" key="8">
    <source>
        <dbReference type="PROSITE" id="PS50850"/>
    </source>
</evidence>
<dbReference type="Gene3D" id="1.20.1250.20">
    <property type="entry name" value="MFS general substrate transporter like domains"/>
    <property type="match status" value="1"/>
</dbReference>
<feature type="transmembrane region" description="Helical" evidence="7">
    <location>
        <begin position="266"/>
        <end position="289"/>
    </location>
</feature>
<evidence type="ECO:0000256" key="3">
    <source>
        <dbReference type="ARBA" id="ARBA00022475"/>
    </source>
</evidence>
<reference evidence="9 10" key="1">
    <citation type="submission" date="2019-05" db="EMBL/GenBank/DDBJ databases">
        <title>We sequenced the genome of Paenibacillus hemerocallicola KCTC 33185 for further insight into its adaptation and study the phylogeny of Paenibacillus.</title>
        <authorList>
            <person name="Narsing Rao M.P."/>
        </authorList>
    </citation>
    <scope>NUCLEOTIDE SEQUENCE [LARGE SCALE GENOMIC DNA]</scope>
    <source>
        <strain evidence="9 10">KCTC 33185</strain>
    </source>
</reference>
<dbReference type="Pfam" id="PF07690">
    <property type="entry name" value="MFS_1"/>
    <property type="match status" value="1"/>
</dbReference>
<organism evidence="9 10">
    <name type="scientific">Paenibacillus hemerocallicola</name>
    <dbReference type="NCBI Taxonomy" id="1172614"/>
    <lineage>
        <taxon>Bacteria</taxon>
        <taxon>Bacillati</taxon>
        <taxon>Bacillota</taxon>
        <taxon>Bacilli</taxon>
        <taxon>Bacillales</taxon>
        <taxon>Paenibacillaceae</taxon>
        <taxon>Paenibacillus</taxon>
    </lineage>
</organism>
<dbReference type="PANTHER" id="PTHR23501">
    <property type="entry name" value="MAJOR FACILITATOR SUPERFAMILY"/>
    <property type="match status" value="1"/>
</dbReference>
<feature type="transmembrane region" description="Helical" evidence="7">
    <location>
        <begin position="137"/>
        <end position="155"/>
    </location>
</feature>